<keyword evidence="3" id="KW-1185">Reference proteome</keyword>
<dbReference type="Pfam" id="PF01272">
    <property type="entry name" value="GreA_GreB"/>
    <property type="match status" value="1"/>
</dbReference>
<dbReference type="AlphaFoldDB" id="A0A916X9Y4"/>
<evidence type="ECO:0000313" key="3">
    <source>
        <dbReference type="Proteomes" id="UP000651668"/>
    </source>
</evidence>
<dbReference type="InterPro" id="IPR001437">
    <property type="entry name" value="Tscrpt_elong_fac_GreA/B_C"/>
</dbReference>
<organism evidence="2 3">
    <name type="scientific">Pedobacter quisquiliarum</name>
    <dbReference type="NCBI Taxonomy" id="1834438"/>
    <lineage>
        <taxon>Bacteria</taxon>
        <taxon>Pseudomonadati</taxon>
        <taxon>Bacteroidota</taxon>
        <taxon>Sphingobacteriia</taxon>
        <taxon>Sphingobacteriales</taxon>
        <taxon>Sphingobacteriaceae</taxon>
        <taxon>Pedobacter</taxon>
    </lineage>
</organism>
<feature type="domain" description="Transcription elongation factor GreA/GreB C-terminal" evidence="1">
    <location>
        <begin position="50"/>
        <end position="124"/>
    </location>
</feature>
<dbReference type="Gene3D" id="3.10.50.30">
    <property type="entry name" value="Transcription elongation factor, GreA/GreB, C-terminal domain"/>
    <property type="match status" value="1"/>
</dbReference>
<evidence type="ECO:0000313" key="2">
    <source>
        <dbReference type="EMBL" id="GGC58334.1"/>
    </source>
</evidence>
<dbReference type="GO" id="GO:0006354">
    <property type="term" value="P:DNA-templated transcription elongation"/>
    <property type="evidence" value="ECO:0007669"/>
    <property type="project" value="TreeGrafter"/>
</dbReference>
<dbReference type="GO" id="GO:0003677">
    <property type="term" value="F:DNA binding"/>
    <property type="evidence" value="ECO:0007669"/>
    <property type="project" value="InterPro"/>
</dbReference>
<dbReference type="GO" id="GO:0032784">
    <property type="term" value="P:regulation of DNA-templated transcription elongation"/>
    <property type="evidence" value="ECO:0007669"/>
    <property type="project" value="InterPro"/>
</dbReference>
<comment type="caution">
    <text evidence="2">The sequence shown here is derived from an EMBL/GenBank/DDBJ whole genome shotgun (WGS) entry which is preliminary data.</text>
</comment>
<dbReference type="EMBL" id="BMIL01000003">
    <property type="protein sequence ID" value="GGC58334.1"/>
    <property type="molecule type" value="Genomic_DNA"/>
</dbReference>
<gene>
    <name evidence="2" type="ORF">GCM10011387_10010</name>
</gene>
<sequence>MKKEPLMISRKNLDLLKTHLKSSTNLSAFNKQKLKDELKNAVVLKQEELPDDVISLHSEIRFKDMETGQEFNYQLVNPNQANMREGKLSIYVPIGIALFGYRTGAEIQWEMPNGLRTFKVLEVRNPAAINIAAAATTQNQHAISTNIG</sequence>
<dbReference type="RefSeq" id="WP_188625756.1">
    <property type="nucleotide sequence ID" value="NZ_BMIL01000003.1"/>
</dbReference>
<protein>
    <recommendedName>
        <fullName evidence="1">Transcription elongation factor GreA/GreB C-terminal domain-containing protein</fullName>
    </recommendedName>
</protein>
<dbReference type="GO" id="GO:0070063">
    <property type="term" value="F:RNA polymerase binding"/>
    <property type="evidence" value="ECO:0007669"/>
    <property type="project" value="InterPro"/>
</dbReference>
<reference evidence="2" key="2">
    <citation type="submission" date="2020-09" db="EMBL/GenBank/DDBJ databases">
        <authorList>
            <person name="Sun Q."/>
            <person name="Zhou Y."/>
        </authorList>
    </citation>
    <scope>NUCLEOTIDE SEQUENCE</scope>
    <source>
        <strain evidence="2">CGMCC 1.15343</strain>
    </source>
</reference>
<dbReference type="SUPFAM" id="SSF54534">
    <property type="entry name" value="FKBP-like"/>
    <property type="match status" value="1"/>
</dbReference>
<evidence type="ECO:0000259" key="1">
    <source>
        <dbReference type="Pfam" id="PF01272"/>
    </source>
</evidence>
<reference evidence="2" key="1">
    <citation type="journal article" date="2014" name="Int. J. Syst. Evol. Microbiol.">
        <title>Complete genome sequence of Corynebacterium casei LMG S-19264T (=DSM 44701T), isolated from a smear-ripened cheese.</title>
        <authorList>
            <consortium name="US DOE Joint Genome Institute (JGI-PGF)"/>
            <person name="Walter F."/>
            <person name="Albersmeier A."/>
            <person name="Kalinowski J."/>
            <person name="Ruckert C."/>
        </authorList>
    </citation>
    <scope>NUCLEOTIDE SEQUENCE</scope>
    <source>
        <strain evidence="2">CGMCC 1.15343</strain>
    </source>
</reference>
<dbReference type="InterPro" id="IPR023459">
    <property type="entry name" value="Tscrpt_elong_fac_GreA/B_fam"/>
</dbReference>
<dbReference type="InterPro" id="IPR036953">
    <property type="entry name" value="GreA/GreB_C_sf"/>
</dbReference>
<dbReference type="Proteomes" id="UP000651668">
    <property type="component" value="Unassembled WGS sequence"/>
</dbReference>
<proteinExistence type="predicted"/>
<name>A0A916X9Y4_9SPHI</name>
<accession>A0A916X9Y4</accession>
<dbReference type="PANTHER" id="PTHR30437:SF5">
    <property type="entry name" value="REGULATOR OF NUCLEOSIDE DIPHOSPHATE KINASE"/>
    <property type="match status" value="1"/>
</dbReference>
<dbReference type="PANTHER" id="PTHR30437">
    <property type="entry name" value="TRANSCRIPTION ELONGATION FACTOR GREA"/>
    <property type="match status" value="1"/>
</dbReference>